<dbReference type="KEGG" id="ccac:CcaHIS019_0401870"/>
<feature type="transmembrane region" description="Helical" evidence="1">
    <location>
        <begin position="44"/>
        <end position="64"/>
    </location>
</feature>
<dbReference type="Proteomes" id="UP001233271">
    <property type="component" value="Chromosome 4"/>
</dbReference>
<sequence>MAVRFHVSILVICWLLGPLIPTGLLLASGFVLNTDKIVKSTSQQAGWIILLILGLAALIPPFFLSYHRLNHVWAVSSHASGGWRKILFACFWYASPRHVYSEWRTRWILAVSFSIVLYAATIAFDLYIMGKQDSESVNGQKIAWNIYTTATLPTHRQAEIAALSGGKLHYPKIEHVTHDNAPVTSFNIPAYYHRAASMNLRYGGPSLGWNQ</sequence>
<dbReference type="AlphaFoldDB" id="A0AA48QVN2"/>
<keyword evidence="3" id="KW-1185">Reference proteome</keyword>
<organism evidence="2 3">
    <name type="scientific">Cutaneotrichosporon cavernicola</name>
    <dbReference type="NCBI Taxonomy" id="279322"/>
    <lineage>
        <taxon>Eukaryota</taxon>
        <taxon>Fungi</taxon>
        <taxon>Dikarya</taxon>
        <taxon>Basidiomycota</taxon>
        <taxon>Agaricomycotina</taxon>
        <taxon>Tremellomycetes</taxon>
        <taxon>Trichosporonales</taxon>
        <taxon>Trichosporonaceae</taxon>
        <taxon>Cutaneotrichosporon</taxon>
    </lineage>
</organism>
<keyword evidence="1" id="KW-0472">Membrane</keyword>
<dbReference type="GeneID" id="85495237"/>
<keyword evidence="1" id="KW-1133">Transmembrane helix</keyword>
<dbReference type="RefSeq" id="XP_060456632.1">
    <property type="nucleotide sequence ID" value="XM_060599994.1"/>
</dbReference>
<proteinExistence type="predicted"/>
<name>A0AA48QVN2_9TREE</name>
<protein>
    <submittedName>
        <fullName evidence="2">Uncharacterized protein</fullName>
    </submittedName>
</protein>
<accession>A0AA48QVN2</accession>
<dbReference type="EMBL" id="AP028215">
    <property type="protein sequence ID" value="BEI91367.1"/>
    <property type="molecule type" value="Genomic_DNA"/>
</dbReference>
<reference evidence="2" key="1">
    <citation type="journal article" date="2023" name="BMC Genomics">
        <title>Chromosome-level genome assemblies of Cutaneotrichosporon spp. (Trichosporonales, Basidiomycota) reveal imbalanced evolution between nucleotide sequences and chromosome synteny.</title>
        <authorList>
            <person name="Kobayashi Y."/>
            <person name="Kayamori A."/>
            <person name="Aoki K."/>
            <person name="Shiwa Y."/>
            <person name="Matsutani M."/>
            <person name="Fujita N."/>
            <person name="Sugita T."/>
            <person name="Iwasaki W."/>
            <person name="Tanaka N."/>
            <person name="Takashima M."/>
        </authorList>
    </citation>
    <scope>NUCLEOTIDE SEQUENCE</scope>
    <source>
        <strain evidence="2">HIS019</strain>
    </source>
</reference>
<gene>
    <name evidence="2" type="ORF">CcaverHIS019_0401870</name>
</gene>
<keyword evidence="1" id="KW-0812">Transmembrane</keyword>
<evidence type="ECO:0000313" key="2">
    <source>
        <dbReference type="EMBL" id="BEI91367.1"/>
    </source>
</evidence>
<feature type="transmembrane region" description="Helical" evidence="1">
    <location>
        <begin position="7"/>
        <end position="32"/>
    </location>
</feature>
<feature type="transmembrane region" description="Helical" evidence="1">
    <location>
        <begin position="107"/>
        <end position="128"/>
    </location>
</feature>
<evidence type="ECO:0000256" key="1">
    <source>
        <dbReference type="SAM" id="Phobius"/>
    </source>
</evidence>
<evidence type="ECO:0000313" key="3">
    <source>
        <dbReference type="Proteomes" id="UP001233271"/>
    </source>
</evidence>